<protein>
    <recommendedName>
        <fullName evidence="3">GYF domain-containing protein</fullName>
    </recommendedName>
</protein>
<dbReference type="AlphaFoldDB" id="A0A4Y3M8B8"/>
<sequence length="212" mass="24411">MEWFYENNGQQVGPVSREEILRLIMQQRIKPETLVWTSEFGEAWRPASAAGLVSPLTGLLRLSTGISEHWAWVLLVGPWLIQRLALLILDWRQVPDSERMGTFSIIGIMSLVLFFTAFTLDRNSIRENGQTPPGFWWWLFLPGYFWRRRQIVGRGLSLLLVSLVLLAANVTEKIYQLPQMEAELQHRQEQTHQSVPSQPPASSGQDDQQEEL</sequence>
<keyword evidence="5" id="KW-1185">Reference proteome</keyword>
<dbReference type="Pfam" id="PF14237">
    <property type="entry name" value="GYF_2"/>
    <property type="match status" value="1"/>
</dbReference>
<keyword evidence="2" id="KW-1133">Transmembrane helix</keyword>
<feature type="transmembrane region" description="Helical" evidence="2">
    <location>
        <begin position="101"/>
        <end position="120"/>
    </location>
</feature>
<evidence type="ECO:0000313" key="5">
    <source>
        <dbReference type="Proteomes" id="UP000320772"/>
    </source>
</evidence>
<dbReference type="RefSeq" id="WP_062509633.1">
    <property type="nucleotide sequence ID" value="NZ_BAQZ01000025.1"/>
</dbReference>
<feature type="transmembrane region" description="Helical" evidence="2">
    <location>
        <begin position="69"/>
        <end position="89"/>
    </location>
</feature>
<proteinExistence type="predicted"/>
<accession>A0A4Y3M8B8</accession>
<evidence type="ECO:0000256" key="2">
    <source>
        <dbReference type="SAM" id="Phobius"/>
    </source>
</evidence>
<dbReference type="InterPro" id="IPR025640">
    <property type="entry name" value="GYF_2"/>
</dbReference>
<organism evidence="4 5">
    <name type="scientific">Gluconobacter roseus NBRC 3990</name>
    <dbReference type="NCBI Taxonomy" id="1307950"/>
    <lineage>
        <taxon>Bacteria</taxon>
        <taxon>Pseudomonadati</taxon>
        <taxon>Pseudomonadota</taxon>
        <taxon>Alphaproteobacteria</taxon>
        <taxon>Acetobacterales</taxon>
        <taxon>Acetobacteraceae</taxon>
        <taxon>Gluconobacter</taxon>
    </lineage>
</organism>
<dbReference type="Proteomes" id="UP000320772">
    <property type="component" value="Unassembled WGS sequence"/>
</dbReference>
<keyword evidence="2" id="KW-0812">Transmembrane</keyword>
<dbReference type="EMBL" id="BJLY01000004">
    <property type="protein sequence ID" value="GEB04717.1"/>
    <property type="molecule type" value="Genomic_DNA"/>
</dbReference>
<dbReference type="STRING" id="586239.AD943_07880"/>
<feature type="compositionally biased region" description="Polar residues" evidence="1">
    <location>
        <begin position="191"/>
        <end position="206"/>
    </location>
</feature>
<reference evidence="4 5" key="1">
    <citation type="submission" date="2019-06" db="EMBL/GenBank/DDBJ databases">
        <title>Whole genome shotgun sequence of Gluconobacter roseus NBRC 3990.</title>
        <authorList>
            <person name="Hosoyama A."/>
            <person name="Uohara A."/>
            <person name="Ohji S."/>
            <person name="Ichikawa N."/>
        </authorList>
    </citation>
    <scope>NUCLEOTIDE SEQUENCE [LARGE SCALE GENOMIC DNA]</scope>
    <source>
        <strain evidence="4 5">NBRC 3990</strain>
    </source>
</reference>
<evidence type="ECO:0000259" key="3">
    <source>
        <dbReference type="Pfam" id="PF14237"/>
    </source>
</evidence>
<evidence type="ECO:0000256" key="1">
    <source>
        <dbReference type="SAM" id="MobiDB-lite"/>
    </source>
</evidence>
<comment type="caution">
    <text evidence="4">The sequence shown here is derived from an EMBL/GenBank/DDBJ whole genome shotgun (WGS) entry which is preliminary data.</text>
</comment>
<feature type="region of interest" description="Disordered" evidence="1">
    <location>
        <begin position="185"/>
        <end position="212"/>
    </location>
</feature>
<keyword evidence="2" id="KW-0472">Membrane</keyword>
<feature type="transmembrane region" description="Helical" evidence="2">
    <location>
        <begin position="151"/>
        <end position="170"/>
    </location>
</feature>
<name>A0A4Y3M8B8_9PROT</name>
<gene>
    <name evidence="4" type="ORF">GRO01_22930</name>
</gene>
<feature type="domain" description="GYF" evidence="3">
    <location>
        <begin position="3"/>
        <end position="48"/>
    </location>
</feature>
<evidence type="ECO:0000313" key="4">
    <source>
        <dbReference type="EMBL" id="GEB04717.1"/>
    </source>
</evidence>